<name>A0ABW2XLF3_9ACTN</name>
<organism evidence="7 8">
    <name type="scientific">Actinomadura fibrosa</name>
    <dbReference type="NCBI Taxonomy" id="111802"/>
    <lineage>
        <taxon>Bacteria</taxon>
        <taxon>Bacillati</taxon>
        <taxon>Actinomycetota</taxon>
        <taxon>Actinomycetes</taxon>
        <taxon>Streptosporangiales</taxon>
        <taxon>Thermomonosporaceae</taxon>
        <taxon>Actinomadura</taxon>
    </lineage>
</organism>
<dbReference type="PROSITE" id="PS00108">
    <property type="entry name" value="PROTEIN_KINASE_ST"/>
    <property type="match status" value="1"/>
</dbReference>
<dbReference type="RefSeq" id="WP_378322987.1">
    <property type="nucleotide sequence ID" value="NZ_JBHTGP010000008.1"/>
</dbReference>
<dbReference type="InterPro" id="IPR011009">
    <property type="entry name" value="Kinase-like_dom_sf"/>
</dbReference>
<dbReference type="PROSITE" id="PS00107">
    <property type="entry name" value="PROTEIN_KINASE_ATP"/>
    <property type="match status" value="1"/>
</dbReference>
<evidence type="ECO:0000256" key="4">
    <source>
        <dbReference type="ARBA" id="ARBA00022840"/>
    </source>
</evidence>
<keyword evidence="3 7" id="KW-0418">Kinase</keyword>
<dbReference type="PANTHER" id="PTHR43289">
    <property type="entry name" value="MITOGEN-ACTIVATED PROTEIN KINASE KINASE KINASE 20-RELATED"/>
    <property type="match status" value="1"/>
</dbReference>
<evidence type="ECO:0000256" key="1">
    <source>
        <dbReference type="ARBA" id="ARBA00022679"/>
    </source>
</evidence>
<dbReference type="Pfam" id="PF13360">
    <property type="entry name" value="PQQ_2"/>
    <property type="match status" value="2"/>
</dbReference>
<dbReference type="Gene3D" id="3.30.200.20">
    <property type="entry name" value="Phosphorylase Kinase, domain 1"/>
    <property type="match status" value="1"/>
</dbReference>
<dbReference type="SMART" id="SM00564">
    <property type="entry name" value="PQQ"/>
    <property type="match status" value="7"/>
</dbReference>
<feature type="domain" description="Protein kinase" evidence="6">
    <location>
        <begin position="15"/>
        <end position="267"/>
    </location>
</feature>
<dbReference type="InterPro" id="IPR008271">
    <property type="entry name" value="Ser/Thr_kinase_AS"/>
</dbReference>
<accession>A0ABW2XLF3</accession>
<feature type="binding site" evidence="5">
    <location>
        <position position="43"/>
    </location>
    <ligand>
        <name>ATP</name>
        <dbReference type="ChEBI" id="CHEBI:30616"/>
    </ligand>
</feature>
<dbReference type="EMBL" id="JBHTGP010000008">
    <property type="protein sequence ID" value="MFD0686248.1"/>
    <property type="molecule type" value="Genomic_DNA"/>
</dbReference>
<dbReference type="Proteomes" id="UP001597063">
    <property type="component" value="Unassembled WGS sequence"/>
</dbReference>
<evidence type="ECO:0000256" key="5">
    <source>
        <dbReference type="PROSITE-ProRule" id="PRU10141"/>
    </source>
</evidence>
<dbReference type="InterPro" id="IPR015943">
    <property type="entry name" value="WD40/YVTN_repeat-like_dom_sf"/>
</dbReference>
<keyword evidence="4 5" id="KW-0067">ATP-binding</keyword>
<dbReference type="InterPro" id="IPR011047">
    <property type="entry name" value="Quinoprotein_ADH-like_sf"/>
</dbReference>
<dbReference type="PROSITE" id="PS50011">
    <property type="entry name" value="PROTEIN_KINASE_DOM"/>
    <property type="match status" value="1"/>
</dbReference>
<keyword evidence="2 5" id="KW-0547">Nucleotide-binding</keyword>
<keyword evidence="1 7" id="KW-0808">Transferase</keyword>
<evidence type="ECO:0000256" key="2">
    <source>
        <dbReference type="ARBA" id="ARBA00022741"/>
    </source>
</evidence>
<dbReference type="SUPFAM" id="SSF56112">
    <property type="entry name" value="Protein kinase-like (PK-like)"/>
    <property type="match status" value="1"/>
</dbReference>
<dbReference type="CDD" id="cd14014">
    <property type="entry name" value="STKc_PknB_like"/>
    <property type="match status" value="1"/>
</dbReference>
<evidence type="ECO:0000259" key="6">
    <source>
        <dbReference type="PROSITE" id="PS50011"/>
    </source>
</evidence>
<dbReference type="GO" id="GO:0004674">
    <property type="term" value="F:protein serine/threonine kinase activity"/>
    <property type="evidence" value="ECO:0007669"/>
    <property type="project" value="UniProtKB-EC"/>
</dbReference>
<dbReference type="Gene3D" id="2.130.10.10">
    <property type="entry name" value="YVTN repeat-like/Quinoprotein amine dehydrogenase"/>
    <property type="match status" value="3"/>
</dbReference>
<dbReference type="InterPro" id="IPR017441">
    <property type="entry name" value="Protein_kinase_ATP_BS"/>
</dbReference>
<dbReference type="PANTHER" id="PTHR43289:SF34">
    <property type="entry name" value="SERINE_THREONINE-PROTEIN KINASE YBDM-RELATED"/>
    <property type="match status" value="1"/>
</dbReference>
<gene>
    <name evidence="7" type="ORF">ACFQZM_17245</name>
</gene>
<dbReference type="Pfam" id="PF00069">
    <property type="entry name" value="Pkinase"/>
    <property type="match status" value="1"/>
</dbReference>
<proteinExistence type="predicted"/>
<reference evidence="8" key="1">
    <citation type="journal article" date="2019" name="Int. J. Syst. Evol. Microbiol.">
        <title>The Global Catalogue of Microorganisms (GCM) 10K type strain sequencing project: providing services to taxonomists for standard genome sequencing and annotation.</title>
        <authorList>
            <consortium name="The Broad Institute Genomics Platform"/>
            <consortium name="The Broad Institute Genome Sequencing Center for Infectious Disease"/>
            <person name="Wu L."/>
            <person name="Ma J."/>
        </authorList>
    </citation>
    <scope>NUCLEOTIDE SEQUENCE [LARGE SCALE GENOMIC DNA]</scope>
    <source>
        <strain evidence="8">JCM 9371</strain>
    </source>
</reference>
<dbReference type="InterPro" id="IPR018391">
    <property type="entry name" value="PQQ_b-propeller_rpt"/>
</dbReference>
<dbReference type="EC" id="2.7.11.1" evidence="7"/>
<dbReference type="InterPro" id="IPR002372">
    <property type="entry name" value="PQQ_rpt_dom"/>
</dbReference>
<dbReference type="Gene3D" id="1.10.510.10">
    <property type="entry name" value="Transferase(Phosphotransferase) domain 1"/>
    <property type="match status" value="1"/>
</dbReference>
<evidence type="ECO:0000256" key="3">
    <source>
        <dbReference type="ARBA" id="ARBA00022777"/>
    </source>
</evidence>
<protein>
    <submittedName>
        <fullName evidence="7">Serine/threonine-protein kinase</fullName>
        <ecNumber evidence="7">2.7.11.1</ecNumber>
    </submittedName>
</protein>
<evidence type="ECO:0000313" key="8">
    <source>
        <dbReference type="Proteomes" id="UP001597063"/>
    </source>
</evidence>
<evidence type="ECO:0000313" key="7">
    <source>
        <dbReference type="EMBL" id="MFD0686248.1"/>
    </source>
</evidence>
<dbReference type="InterPro" id="IPR000719">
    <property type="entry name" value="Prot_kinase_dom"/>
</dbReference>
<dbReference type="SUPFAM" id="SSF50998">
    <property type="entry name" value="Quinoprotein alcohol dehydrogenase-like"/>
    <property type="match status" value="2"/>
</dbReference>
<keyword evidence="8" id="KW-1185">Reference proteome</keyword>
<dbReference type="SMART" id="SM00220">
    <property type="entry name" value="S_TKc"/>
    <property type="match status" value="1"/>
</dbReference>
<comment type="caution">
    <text evidence="7">The sequence shown here is derived from an EMBL/GenBank/DDBJ whole genome shotgun (WGS) entry which is preliminary data.</text>
</comment>
<sequence length="721" mass="73453">MRALAAADPREVGGNTILARLGEGGMGRVYLGRTVAGRAVAVKVVHPELAGDPGFRARFAREVAAARAVGGAFTAPLIDADPGAPAPWLVTAYLPGRSLQAAVDGCGPLPAPSVRALGAGLAEALVAIHRAGVVHRDLKPSNVLLTPDGARVIDFGIARAAEAATVTRTGTAVGSPGYLPPEQALGTGGGPAGDVFSLGAVLAFAATGTGPFGRGAVHELVYRVVHEPPRLDGIADPELRALVAACLAKDPEARPGAAELLERLAELAPEPPHGVGWLPPHVAAEITRPVPLPAPTADQGPDGRPESPARRRLLVGASAAGLAAVAGAAVWATVRAVADATAPEEGTWTLDELPERPSGGPVVAGGLVFVTVGIGSNGSLVAIDRRTGRRRWLADGVRGPLSATTLQLAVSGGVVYACGESEIRALGLADGRERWSVPSSDDPVPVLASGLLIAPEAGSSVRSEALVAYDAATGAKRWTFDAGEGMSAAPAVSGTLAYVTGNQGQVYALDTATGQARWRAALGSERLFTTGMTATPVVGGGVLCVTDDSGAVHALDPATGRRRWTSEETTGRGGVFGAAVSVAGPTVYLADAGGNLRALRLGDGKVAWRHAFRKSGNSPRWLLPLVTGGLAICFADDTLVALDAASGRIRWESPGHPGIFQRPVLAAGAVHFGSLRDLTSHDLATGRHLRTVSRDAASNVTAAGDVLYWNGEEAVHAAKAR</sequence>